<accession>A0A059BIV3</accession>
<reference evidence="1" key="1">
    <citation type="submission" date="2013-07" db="EMBL/GenBank/DDBJ databases">
        <title>The genome of Eucalyptus grandis.</title>
        <authorList>
            <person name="Schmutz J."/>
            <person name="Hayes R."/>
            <person name="Myburg A."/>
            <person name="Tuskan G."/>
            <person name="Grattapaglia D."/>
            <person name="Rokhsar D.S."/>
        </authorList>
    </citation>
    <scope>NUCLEOTIDE SEQUENCE</scope>
    <source>
        <tissue evidence="1">Leaf extractions</tissue>
    </source>
</reference>
<name>A0A059BIV3_EUCGR</name>
<sequence length="181" mass="19569">MEIVGEFTRGIGRIEEGNLPGEEGQRGAGKAEHQARRFALGWRVEVPRSHSRISSPAAAGDNPISRKILQLGLEVRFHVRQEKGRSIGDQFGHLCFAESAGTQEPEHGIGLLNAISNRSKRGGGCNAKRVLEFERTEIKITSAGDREDEIASSAFRASSCFVEGGGSGCDCVFCSRVLLKT</sequence>
<protein>
    <submittedName>
        <fullName evidence="1">Uncharacterized protein</fullName>
    </submittedName>
</protein>
<dbReference type="InParanoid" id="A0A059BIV3"/>
<dbReference type="AlphaFoldDB" id="A0A059BIV3"/>
<dbReference type="Gramene" id="KCW66157">
    <property type="protein sequence ID" value="KCW66157"/>
    <property type="gene ID" value="EUGRSUZ_G03427"/>
</dbReference>
<gene>
    <name evidence="1" type="ORF">EUGRSUZ_G03427</name>
</gene>
<dbReference type="EMBL" id="KK198759">
    <property type="protein sequence ID" value="KCW66157.1"/>
    <property type="molecule type" value="Genomic_DNA"/>
</dbReference>
<evidence type="ECO:0000313" key="1">
    <source>
        <dbReference type="EMBL" id="KCW66157.1"/>
    </source>
</evidence>
<organism evidence="1">
    <name type="scientific">Eucalyptus grandis</name>
    <name type="common">Flooded gum</name>
    <dbReference type="NCBI Taxonomy" id="71139"/>
    <lineage>
        <taxon>Eukaryota</taxon>
        <taxon>Viridiplantae</taxon>
        <taxon>Streptophyta</taxon>
        <taxon>Embryophyta</taxon>
        <taxon>Tracheophyta</taxon>
        <taxon>Spermatophyta</taxon>
        <taxon>Magnoliopsida</taxon>
        <taxon>eudicotyledons</taxon>
        <taxon>Gunneridae</taxon>
        <taxon>Pentapetalae</taxon>
        <taxon>rosids</taxon>
        <taxon>malvids</taxon>
        <taxon>Myrtales</taxon>
        <taxon>Myrtaceae</taxon>
        <taxon>Myrtoideae</taxon>
        <taxon>Eucalypteae</taxon>
        <taxon>Eucalyptus</taxon>
    </lineage>
</organism>
<proteinExistence type="predicted"/>